<dbReference type="STRING" id="403935.SAMN05216481_11258"/>
<evidence type="ECO:0000313" key="2">
    <source>
        <dbReference type="EMBL" id="SEQ66376.1"/>
    </source>
</evidence>
<reference evidence="2 3" key="1">
    <citation type="submission" date="2016-10" db="EMBL/GenBank/DDBJ databases">
        <authorList>
            <person name="de Groot N.N."/>
        </authorList>
    </citation>
    <scope>NUCLEOTIDE SEQUENCE [LARGE SCALE GENOMIC DNA]</scope>
    <source>
        <strain evidence="2 3">CGMCC 4.3519</strain>
    </source>
</reference>
<dbReference type="Pfam" id="PF13304">
    <property type="entry name" value="AAA_21"/>
    <property type="match status" value="1"/>
</dbReference>
<sequence length="82" mass="8551">MSRRVESIAVTGYKSIRATELAPGPITVLVGPNGAGKSNFIDAVELLGRIADGDLRMEVGLQGGRPCCTTARKVPPHASSCE</sequence>
<feature type="domain" description="ATPase AAA-type core" evidence="1">
    <location>
        <begin position="26"/>
        <end position="57"/>
    </location>
</feature>
<accession>A0A1H9HVK8</accession>
<dbReference type="RefSeq" id="WP_245770196.1">
    <property type="nucleotide sequence ID" value="NZ_FOET01000012.1"/>
</dbReference>
<dbReference type="InterPro" id="IPR027417">
    <property type="entry name" value="P-loop_NTPase"/>
</dbReference>
<keyword evidence="3" id="KW-1185">Reference proteome</keyword>
<evidence type="ECO:0000259" key="1">
    <source>
        <dbReference type="Pfam" id="PF13304"/>
    </source>
</evidence>
<proteinExistence type="predicted"/>
<name>A0A1H9HVK8_9ACTN</name>
<dbReference type="AlphaFoldDB" id="A0A1H9HVK8"/>
<dbReference type="SUPFAM" id="SSF52540">
    <property type="entry name" value="P-loop containing nucleoside triphosphate hydrolases"/>
    <property type="match status" value="1"/>
</dbReference>
<dbReference type="EMBL" id="FOET01000012">
    <property type="protein sequence ID" value="SEQ66376.1"/>
    <property type="molecule type" value="Genomic_DNA"/>
</dbReference>
<organism evidence="2 3">
    <name type="scientific">Streptomyces radiopugnans</name>
    <dbReference type="NCBI Taxonomy" id="403935"/>
    <lineage>
        <taxon>Bacteria</taxon>
        <taxon>Bacillati</taxon>
        <taxon>Actinomycetota</taxon>
        <taxon>Actinomycetes</taxon>
        <taxon>Kitasatosporales</taxon>
        <taxon>Streptomycetaceae</taxon>
        <taxon>Streptomyces</taxon>
    </lineage>
</organism>
<gene>
    <name evidence="2" type="ORF">SAMN05216481_11258</name>
</gene>
<dbReference type="Proteomes" id="UP000199055">
    <property type="component" value="Unassembled WGS sequence"/>
</dbReference>
<dbReference type="GO" id="GO:0016887">
    <property type="term" value="F:ATP hydrolysis activity"/>
    <property type="evidence" value="ECO:0007669"/>
    <property type="project" value="InterPro"/>
</dbReference>
<evidence type="ECO:0000313" key="3">
    <source>
        <dbReference type="Proteomes" id="UP000199055"/>
    </source>
</evidence>
<dbReference type="Gene3D" id="3.40.50.300">
    <property type="entry name" value="P-loop containing nucleotide triphosphate hydrolases"/>
    <property type="match status" value="1"/>
</dbReference>
<dbReference type="GO" id="GO:0005524">
    <property type="term" value="F:ATP binding"/>
    <property type="evidence" value="ECO:0007669"/>
    <property type="project" value="InterPro"/>
</dbReference>
<protein>
    <submittedName>
        <fullName evidence="2">AAA domain-containing protein, putative AbiEii toxin, Type IV TA system</fullName>
    </submittedName>
</protein>
<dbReference type="InterPro" id="IPR003959">
    <property type="entry name" value="ATPase_AAA_core"/>
</dbReference>